<evidence type="ECO:0000313" key="1">
    <source>
        <dbReference type="EMBL" id="HGB14254.1"/>
    </source>
</evidence>
<name>A0A7C3WQ87_9BACT</name>
<sequence length="132" mass="14764">MTVTELQKERRPAKYLKRLPLVLEILPGQAGEGLVVIFEPGSYEHLSLKELCDQALARKDLSIEEQVILEDINRQLAGGKLLVRGRELKGGALEFASVEETETGEEYLYLPIRAIKPQEGGCRPRKGTCGFR</sequence>
<organism evidence="1">
    <name type="scientific">Desulfobacca acetoxidans</name>
    <dbReference type="NCBI Taxonomy" id="60893"/>
    <lineage>
        <taxon>Bacteria</taxon>
        <taxon>Pseudomonadati</taxon>
        <taxon>Thermodesulfobacteriota</taxon>
        <taxon>Desulfobaccia</taxon>
        <taxon>Desulfobaccales</taxon>
        <taxon>Desulfobaccaceae</taxon>
        <taxon>Desulfobacca</taxon>
    </lineage>
</organism>
<protein>
    <submittedName>
        <fullName evidence="1">Uncharacterized protein</fullName>
    </submittedName>
</protein>
<comment type="caution">
    <text evidence="1">The sequence shown here is derived from an EMBL/GenBank/DDBJ whole genome shotgun (WGS) entry which is preliminary data.</text>
</comment>
<accession>A0A7C3WQ87</accession>
<gene>
    <name evidence="1" type="ORF">ENV62_03315</name>
</gene>
<dbReference type="AlphaFoldDB" id="A0A7C3WQ87"/>
<reference evidence="1" key="1">
    <citation type="journal article" date="2020" name="mSystems">
        <title>Genome- and Community-Level Interaction Insights into Carbon Utilization and Element Cycling Functions of Hydrothermarchaeota in Hydrothermal Sediment.</title>
        <authorList>
            <person name="Zhou Z."/>
            <person name="Liu Y."/>
            <person name="Xu W."/>
            <person name="Pan J."/>
            <person name="Luo Z.H."/>
            <person name="Li M."/>
        </authorList>
    </citation>
    <scope>NUCLEOTIDE SEQUENCE [LARGE SCALE GENOMIC DNA]</scope>
    <source>
        <strain evidence="1">SpSt-776</strain>
    </source>
</reference>
<proteinExistence type="predicted"/>
<dbReference type="EMBL" id="DTHB01000027">
    <property type="protein sequence ID" value="HGB14254.1"/>
    <property type="molecule type" value="Genomic_DNA"/>
</dbReference>